<accession>A0A3D8MEE0</accession>
<dbReference type="GO" id="GO:0003700">
    <property type="term" value="F:DNA-binding transcription factor activity"/>
    <property type="evidence" value="ECO:0007669"/>
    <property type="project" value="InterPro"/>
</dbReference>
<evidence type="ECO:0000259" key="4">
    <source>
        <dbReference type="PROSITE" id="PS01124"/>
    </source>
</evidence>
<keyword evidence="2" id="KW-0238">DNA-binding</keyword>
<dbReference type="PANTHER" id="PTHR43130:SF3">
    <property type="entry name" value="HTH-TYPE TRANSCRIPTIONAL REGULATOR RV1931C"/>
    <property type="match status" value="1"/>
</dbReference>
<dbReference type="InterPro" id="IPR009057">
    <property type="entry name" value="Homeodomain-like_sf"/>
</dbReference>
<evidence type="ECO:0000256" key="1">
    <source>
        <dbReference type="ARBA" id="ARBA00023015"/>
    </source>
</evidence>
<feature type="domain" description="HTH araC/xylS-type" evidence="4">
    <location>
        <begin position="214"/>
        <end position="312"/>
    </location>
</feature>
<dbReference type="InterPro" id="IPR029062">
    <property type="entry name" value="Class_I_gatase-like"/>
</dbReference>
<dbReference type="SMART" id="SM00342">
    <property type="entry name" value="HTH_ARAC"/>
    <property type="match status" value="1"/>
</dbReference>
<protein>
    <submittedName>
        <fullName evidence="5">Helix-turn-helix domain-containing protein</fullName>
    </submittedName>
</protein>
<dbReference type="Gene3D" id="1.10.10.60">
    <property type="entry name" value="Homeodomain-like"/>
    <property type="match status" value="1"/>
</dbReference>
<dbReference type="SUPFAM" id="SSF52317">
    <property type="entry name" value="Class I glutamine amidotransferase-like"/>
    <property type="match status" value="1"/>
</dbReference>
<name>A0A3D8MEE0_9ALTE</name>
<dbReference type="CDD" id="cd03137">
    <property type="entry name" value="GATase1_AraC_1"/>
    <property type="match status" value="1"/>
</dbReference>
<dbReference type="PANTHER" id="PTHR43130">
    <property type="entry name" value="ARAC-FAMILY TRANSCRIPTIONAL REGULATOR"/>
    <property type="match status" value="1"/>
</dbReference>
<keyword evidence="6" id="KW-1185">Reference proteome</keyword>
<evidence type="ECO:0000256" key="3">
    <source>
        <dbReference type="ARBA" id="ARBA00023163"/>
    </source>
</evidence>
<dbReference type="Proteomes" id="UP000256561">
    <property type="component" value="Unassembled WGS sequence"/>
</dbReference>
<gene>
    <name evidence="5" type="ORF">DXV75_01220</name>
</gene>
<reference evidence="6" key="1">
    <citation type="submission" date="2018-08" db="EMBL/GenBank/DDBJ databases">
        <authorList>
            <person name="Zhang J."/>
            <person name="Du Z.-J."/>
        </authorList>
    </citation>
    <scope>NUCLEOTIDE SEQUENCE [LARGE SCALE GENOMIC DNA]</scope>
    <source>
        <strain evidence="6">KCTC 52655</strain>
    </source>
</reference>
<dbReference type="Gene3D" id="3.40.50.880">
    <property type="match status" value="1"/>
</dbReference>
<evidence type="ECO:0000256" key="2">
    <source>
        <dbReference type="ARBA" id="ARBA00023125"/>
    </source>
</evidence>
<dbReference type="EMBL" id="QRHA01000001">
    <property type="protein sequence ID" value="RDV29112.1"/>
    <property type="molecule type" value="Genomic_DNA"/>
</dbReference>
<comment type="caution">
    <text evidence="5">The sequence shown here is derived from an EMBL/GenBank/DDBJ whole genome shotgun (WGS) entry which is preliminary data.</text>
</comment>
<dbReference type="SUPFAM" id="SSF46689">
    <property type="entry name" value="Homeodomain-like"/>
    <property type="match status" value="2"/>
</dbReference>
<keyword evidence="1" id="KW-0805">Transcription regulation</keyword>
<dbReference type="PROSITE" id="PS00041">
    <property type="entry name" value="HTH_ARAC_FAMILY_1"/>
    <property type="match status" value="1"/>
</dbReference>
<dbReference type="InterPro" id="IPR052158">
    <property type="entry name" value="INH-QAR"/>
</dbReference>
<dbReference type="PROSITE" id="PS01124">
    <property type="entry name" value="HTH_ARAC_FAMILY_2"/>
    <property type="match status" value="1"/>
</dbReference>
<sequence>MIHQNPKVLILLTESLSIFEYACATELFALQRDEFDHWYTTDTVSLTHSSYEGLAGTQLNCRQVGVLPECDLLVIPSYPVNALQVPDKLLASLRHHHGRGGRTISFCSGAFLLAEAGLLDGRPATTHWRYAEQFKQRFPSIEFRDDILYLYDGQIGCSAGSAAGIDLGIEVIRRDFGYSAANIVARRLVLPAHRSGGQSQYIEKPASNGSTGLAKSLDWAVNNLSHTLRVDDIARQANMTRRTFDRHFKKSFNITPQVWLTHRKLEIAQRLLEDSNLNIEQIALKSGYENGTSLRINFKKYISVSPNAYREQFGRKEPPPF</sequence>
<dbReference type="InterPro" id="IPR018060">
    <property type="entry name" value="HTH_AraC"/>
</dbReference>
<evidence type="ECO:0000313" key="5">
    <source>
        <dbReference type="EMBL" id="RDV29112.1"/>
    </source>
</evidence>
<dbReference type="GO" id="GO:0043565">
    <property type="term" value="F:sequence-specific DNA binding"/>
    <property type="evidence" value="ECO:0007669"/>
    <property type="project" value="InterPro"/>
</dbReference>
<dbReference type="Pfam" id="PF12833">
    <property type="entry name" value="HTH_18"/>
    <property type="match status" value="1"/>
</dbReference>
<organism evidence="5 6">
    <name type="scientific">Alteromonas aestuariivivens</name>
    <dbReference type="NCBI Taxonomy" id="1938339"/>
    <lineage>
        <taxon>Bacteria</taxon>
        <taxon>Pseudomonadati</taxon>
        <taxon>Pseudomonadota</taxon>
        <taxon>Gammaproteobacteria</taxon>
        <taxon>Alteromonadales</taxon>
        <taxon>Alteromonadaceae</taxon>
        <taxon>Alteromonas/Salinimonas group</taxon>
        <taxon>Alteromonas</taxon>
    </lineage>
</organism>
<keyword evidence="3" id="KW-0804">Transcription</keyword>
<evidence type="ECO:0000313" key="6">
    <source>
        <dbReference type="Proteomes" id="UP000256561"/>
    </source>
</evidence>
<dbReference type="Pfam" id="PF01965">
    <property type="entry name" value="DJ-1_PfpI"/>
    <property type="match status" value="1"/>
</dbReference>
<dbReference type="InterPro" id="IPR018062">
    <property type="entry name" value="HTH_AraC-typ_CS"/>
</dbReference>
<dbReference type="InterPro" id="IPR002818">
    <property type="entry name" value="DJ-1/PfpI"/>
</dbReference>
<dbReference type="RefSeq" id="WP_115591402.1">
    <property type="nucleotide sequence ID" value="NZ_QRHA01000001.1"/>
</dbReference>
<proteinExistence type="predicted"/>
<dbReference type="AlphaFoldDB" id="A0A3D8MEE0"/>
<dbReference type="OrthoDB" id="9803764at2"/>